<evidence type="ECO:0000256" key="7">
    <source>
        <dbReference type="PIRSR" id="PIRSR604254-1"/>
    </source>
</evidence>
<evidence type="ECO:0000256" key="5">
    <source>
        <dbReference type="ARBA" id="ARBA00022989"/>
    </source>
</evidence>
<organism evidence="9 10">
    <name type="scientific">Eubacterium maltosivorans</name>
    <dbReference type="NCBI Taxonomy" id="2041044"/>
    <lineage>
        <taxon>Bacteria</taxon>
        <taxon>Bacillati</taxon>
        <taxon>Bacillota</taxon>
        <taxon>Clostridia</taxon>
        <taxon>Eubacteriales</taxon>
        <taxon>Eubacteriaceae</taxon>
        <taxon>Eubacterium</taxon>
    </lineage>
</organism>
<feature type="binding site" evidence="7">
    <location>
        <position position="196"/>
    </location>
    <ligand>
        <name>Zn(2+)</name>
        <dbReference type="ChEBI" id="CHEBI:29105"/>
    </ligand>
</feature>
<comment type="subcellular location">
    <subcellularLocation>
        <location evidence="1">Cell membrane</location>
        <topology evidence="1">Multi-pass membrane protein</topology>
    </subcellularLocation>
</comment>
<dbReference type="RefSeq" id="WP_096920148.1">
    <property type="nucleotide sequence ID" value="NZ_CP029487.1"/>
</dbReference>
<keyword evidence="10" id="KW-1185">Reference proteome</keyword>
<proteinExistence type="inferred from homology"/>
<evidence type="ECO:0000313" key="9">
    <source>
        <dbReference type="EMBL" id="QCT72884.1"/>
    </source>
</evidence>
<evidence type="ECO:0000256" key="8">
    <source>
        <dbReference type="SAM" id="Phobius"/>
    </source>
</evidence>
<feature type="transmembrane region" description="Helical" evidence="8">
    <location>
        <begin position="12"/>
        <end position="34"/>
    </location>
</feature>
<feature type="binding site" evidence="7">
    <location>
        <position position="192"/>
    </location>
    <ligand>
        <name>Zn(2+)</name>
        <dbReference type="ChEBI" id="CHEBI:29105"/>
    </ligand>
</feature>
<sequence length="218" mass="24293">MIEKFRDPMSALTHLIGAVLSVIGTIAMLVLIAVEKEVNALTLTSVLAFGLGLIALYTTSFTYHAIHGSPEKIMRMKKTDHSMIFLLIAGSYTPFCLLCLTGVTRVALMSAIWAVAVIGVLMMVFWINMPRWLNTGLYIFMGWFALFALKPLYDALPTGGFVFLLLGGIMYTVGGVMYGLKKPNIWPDFGFHEVFHVFVMLGSLCHYYAVFRYILMPA</sequence>
<evidence type="ECO:0000256" key="2">
    <source>
        <dbReference type="ARBA" id="ARBA00008488"/>
    </source>
</evidence>
<dbReference type="PANTHER" id="PTHR20855">
    <property type="entry name" value="ADIPOR/PROGESTIN RECEPTOR-RELATED"/>
    <property type="match status" value="1"/>
</dbReference>
<gene>
    <name evidence="9" type="ORF">CPZ25_016655</name>
</gene>
<dbReference type="GO" id="GO:0046872">
    <property type="term" value="F:metal ion binding"/>
    <property type="evidence" value="ECO:0007669"/>
    <property type="project" value="UniProtKB-KW"/>
</dbReference>
<keyword evidence="7" id="KW-0862">Zinc</keyword>
<evidence type="ECO:0000256" key="1">
    <source>
        <dbReference type="ARBA" id="ARBA00004651"/>
    </source>
</evidence>
<keyword evidence="5 8" id="KW-1133">Transmembrane helix</keyword>
<accession>A0A4P9CBA7</accession>
<dbReference type="NCBIfam" id="TIGR01065">
    <property type="entry name" value="hlyIII"/>
    <property type="match status" value="1"/>
</dbReference>
<keyword evidence="7" id="KW-0479">Metal-binding</keyword>
<comment type="similarity">
    <text evidence="2">Belongs to the UPF0073 (Hly-III) family.</text>
</comment>
<reference evidence="9 10" key="1">
    <citation type="submission" date="2018-05" db="EMBL/GenBank/DDBJ databases">
        <title>Genome comparison of Eubacterium sp.</title>
        <authorList>
            <person name="Feng Y."/>
            <person name="Sanchez-Andrea I."/>
            <person name="Stams A.J.M."/>
            <person name="De Vos W.M."/>
        </authorList>
    </citation>
    <scope>NUCLEOTIDE SEQUENCE [LARGE SCALE GENOMIC DNA]</scope>
    <source>
        <strain evidence="9 10">YI</strain>
    </source>
</reference>
<keyword evidence="3" id="KW-1003">Cell membrane</keyword>
<feature type="transmembrane region" description="Helical" evidence="8">
    <location>
        <begin position="40"/>
        <end position="63"/>
    </location>
</feature>
<evidence type="ECO:0000256" key="3">
    <source>
        <dbReference type="ARBA" id="ARBA00022475"/>
    </source>
</evidence>
<dbReference type="PANTHER" id="PTHR20855:SF3">
    <property type="entry name" value="LD03007P"/>
    <property type="match status" value="1"/>
</dbReference>
<evidence type="ECO:0000256" key="4">
    <source>
        <dbReference type="ARBA" id="ARBA00022692"/>
    </source>
</evidence>
<dbReference type="EMBL" id="CP029487">
    <property type="protein sequence ID" value="QCT72884.1"/>
    <property type="molecule type" value="Genomic_DNA"/>
</dbReference>
<feature type="transmembrane region" description="Helical" evidence="8">
    <location>
        <begin position="110"/>
        <end position="128"/>
    </location>
</feature>
<feature type="transmembrane region" description="Helical" evidence="8">
    <location>
        <begin position="135"/>
        <end position="153"/>
    </location>
</feature>
<dbReference type="GO" id="GO:0005886">
    <property type="term" value="C:plasma membrane"/>
    <property type="evidence" value="ECO:0007669"/>
    <property type="project" value="UniProtKB-SubCell"/>
</dbReference>
<evidence type="ECO:0000313" key="10">
    <source>
        <dbReference type="Proteomes" id="UP000218387"/>
    </source>
</evidence>
<protein>
    <submittedName>
        <fullName evidence="9">Hemolysin</fullName>
    </submittedName>
</protein>
<dbReference type="AlphaFoldDB" id="A0A4P9CBA7"/>
<dbReference type="InterPro" id="IPR004254">
    <property type="entry name" value="AdipoR/HlyIII-related"/>
</dbReference>
<dbReference type="Pfam" id="PF03006">
    <property type="entry name" value="HlyIII"/>
    <property type="match status" value="1"/>
</dbReference>
<dbReference type="KEGG" id="emt:CPZ25_016655"/>
<dbReference type="Proteomes" id="UP000218387">
    <property type="component" value="Chromosome"/>
</dbReference>
<feature type="transmembrane region" description="Helical" evidence="8">
    <location>
        <begin position="192"/>
        <end position="215"/>
    </location>
</feature>
<keyword evidence="6 8" id="KW-0472">Membrane</keyword>
<feature type="binding site" evidence="7">
    <location>
        <position position="64"/>
    </location>
    <ligand>
        <name>Zn(2+)</name>
        <dbReference type="ChEBI" id="CHEBI:29105"/>
    </ligand>
</feature>
<feature type="transmembrane region" description="Helical" evidence="8">
    <location>
        <begin position="84"/>
        <end position="104"/>
    </location>
</feature>
<dbReference type="GO" id="GO:0140911">
    <property type="term" value="F:pore-forming activity"/>
    <property type="evidence" value="ECO:0007669"/>
    <property type="project" value="InterPro"/>
</dbReference>
<feature type="transmembrane region" description="Helical" evidence="8">
    <location>
        <begin position="159"/>
        <end position="180"/>
    </location>
</feature>
<keyword evidence="4 8" id="KW-0812">Transmembrane</keyword>
<name>A0A4P9CBA7_EUBML</name>
<dbReference type="InterPro" id="IPR005744">
    <property type="entry name" value="Hy-lIII"/>
</dbReference>
<evidence type="ECO:0000256" key="6">
    <source>
        <dbReference type="ARBA" id="ARBA00023136"/>
    </source>
</evidence>